<dbReference type="RefSeq" id="WP_100255618.1">
    <property type="nucleotide sequence ID" value="NZ_CP011797.1"/>
</dbReference>
<dbReference type="GO" id="GO:0005507">
    <property type="term" value="F:copper ion binding"/>
    <property type="evidence" value="ECO:0007669"/>
    <property type="project" value="InterPro"/>
</dbReference>
<dbReference type="PIRSF" id="PIRSF005413">
    <property type="entry name" value="COX11"/>
    <property type="match status" value="1"/>
</dbReference>
<evidence type="ECO:0000256" key="2">
    <source>
        <dbReference type="ARBA" id="ARBA00004382"/>
    </source>
</evidence>
<evidence type="ECO:0000256" key="1">
    <source>
        <dbReference type="ARBA" id="ARBA00004007"/>
    </source>
</evidence>
<keyword evidence="6" id="KW-0735">Signal-anchor</keyword>
<sequence>MTEQQQPPRSHIKVVMVSIGTVIGMLLFVYYGLRPLYFLICEWTGITGSSFDQAEAQPFVVQEDRPIKVQFLALNNAAMSWQFHAVDSEVIAYPGEVVQVSYYARNASQRDMVGQAVPSLSPFEATGYFSKTECFCFNQQPLAAGEDAELGLVFQIDPDLPDWVKTISLTYTLFDVTGEMEVSLLD</sequence>
<evidence type="ECO:0000256" key="4">
    <source>
        <dbReference type="ARBA" id="ARBA00015384"/>
    </source>
</evidence>
<evidence type="ECO:0000313" key="12">
    <source>
        <dbReference type="Proteomes" id="UP000229757"/>
    </source>
</evidence>
<keyword evidence="7 10" id="KW-1133">Transmembrane helix</keyword>
<evidence type="ECO:0000256" key="6">
    <source>
        <dbReference type="ARBA" id="ARBA00022968"/>
    </source>
</evidence>
<dbReference type="Gene3D" id="2.60.370.10">
    <property type="entry name" value="Ctag/Cox11"/>
    <property type="match status" value="1"/>
</dbReference>
<keyword evidence="5 10" id="KW-0812">Transmembrane</keyword>
<evidence type="ECO:0000313" key="11">
    <source>
        <dbReference type="EMBL" id="ATX75197.1"/>
    </source>
</evidence>
<dbReference type="Proteomes" id="UP000229757">
    <property type="component" value="Chromosome"/>
</dbReference>
<name>A0A2K8KJE2_9GAMM</name>
<keyword evidence="9 10" id="KW-0472">Membrane</keyword>
<dbReference type="SUPFAM" id="SSF110111">
    <property type="entry name" value="Ctag/Cox11"/>
    <property type="match status" value="1"/>
</dbReference>
<organism evidence="11 12">
    <name type="scientific">Reinekea forsetii</name>
    <dbReference type="NCBI Taxonomy" id="1336806"/>
    <lineage>
        <taxon>Bacteria</taxon>
        <taxon>Pseudomonadati</taxon>
        <taxon>Pseudomonadota</taxon>
        <taxon>Gammaproteobacteria</taxon>
        <taxon>Oceanospirillales</taxon>
        <taxon>Saccharospirillaceae</taxon>
        <taxon>Reinekea</taxon>
    </lineage>
</organism>
<evidence type="ECO:0000256" key="5">
    <source>
        <dbReference type="ARBA" id="ARBA00022692"/>
    </source>
</evidence>
<keyword evidence="12" id="KW-1185">Reference proteome</keyword>
<gene>
    <name evidence="11" type="ORF">REIFOR_00019</name>
</gene>
<dbReference type="InterPro" id="IPR023471">
    <property type="entry name" value="CtaG/Cox11_dom_sf"/>
</dbReference>
<evidence type="ECO:0000256" key="8">
    <source>
        <dbReference type="ARBA" id="ARBA00023008"/>
    </source>
</evidence>
<protein>
    <recommendedName>
        <fullName evidence="4">Cytochrome c oxidase assembly protein CtaG</fullName>
    </recommendedName>
</protein>
<keyword evidence="8" id="KW-0186">Copper</keyword>
<evidence type="ECO:0000256" key="3">
    <source>
        <dbReference type="ARBA" id="ARBA00009620"/>
    </source>
</evidence>
<dbReference type="AlphaFoldDB" id="A0A2K8KJE2"/>
<dbReference type="OrthoDB" id="9804841at2"/>
<feature type="transmembrane region" description="Helical" evidence="10">
    <location>
        <begin position="12"/>
        <end position="33"/>
    </location>
</feature>
<evidence type="ECO:0000256" key="9">
    <source>
        <dbReference type="ARBA" id="ARBA00023136"/>
    </source>
</evidence>
<dbReference type="InterPro" id="IPR007533">
    <property type="entry name" value="Cyt_c_oxidase_assmbl_CtaG"/>
</dbReference>
<dbReference type="PANTHER" id="PTHR21320">
    <property type="entry name" value="CYTOCHROME C OXIDASE ASSEMBLY PROTEIN COX11-RELATED"/>
    <property type="match status" value="1"/>
</dbReference>
<dbReference type="KEGG" id="rfo:REIFOR_00019"/>
<evidence type="ECO:0000256" key="10">
    <source>
        <dbReference type="SAM" id="Phobius"/>
    </source>
</evidence>
<evidence type="ECO:0000256" key="7">
    <source>
        <dbReference type="ARBA" id="ARBA00022989"/>
    </source>
</evidence>
<dbReference type="EMBL" id="CP011797">
    <property type="protein sequence ID" value="ATX75197.1"/>
    <property type="molecule type" value="Genomic_DNA"/>
</dbReference>
<reference evidence="11 12" key="1">
    <citation type="journal article" date="2017" name="Environ. Microbiol.">
        <title>Genomic and physiological analyses of 'Reinekea forsetii' reveal a versatile opportunistic lifestyle during spring algae blooms.</title>
        <authorList>
            <person name="Avci B."/>
            <person name="Hahnke R.L."/>
            <person name="Chafee M."/>
            <person name="Fischer T."/>
            <person name="Gruber-Vodicka H."/>
            <person name="Tegetmeyer H.E."/>
            <person name="Harder J."/>
            <person name="Fuchs B.M."/>
            <person name="Amann R.I."/>
            <person name="Teeling H."/>
        </authorList>
    </citation>
    <scope>NUCLEOTIDE SEQUENCE [LARGE SCALE GENOMIC DNA]</scope>
    <source>
        <strain evidence="11 12">Hel1_31_D35</strain>
    </source>
</reference>
<dbReference type="GO" id="GO:0005886">
    <property type="term" value="C:plasma membrane"/>
    <property type="evidence" value="ECO:0007669"/>
    <property type="project" value="UniProtKB-SubCell"/>
</dbReference>
<proteinExistence type="inferred from homology"/>
<comment type="subcellular location">
    <subcellularLocation>
        <location evidence="2">Cell inner membrane</location>
        <topology evidence="2">Single-pass type II membrane protein</topology>
        <orientation evidence="2">Periplasmic side</orientation>
    </subcellularLocation>
</comment>
<accession>A0A2K8KJE2</accession>
<dbReference type="Pfam" id="PF04442">
    <property type="entry name" value="CtaG_Cox11"/>
    <property type="match status" value="1"/>
</dbReference>
<dbReference type="NCBIfam" id="NF003465">
    <property type="entry name" value="PRK05089.1"/>
    <property type="match status" value="1"/>
</dbReference>
<comment type="similarity">
    <text evidence="3">Belongs to the COX11/CtaG family.</text>
</comment>
<comment type="function">
    <text evidence="1">Exerts its effect at some terminal stage of cytochrome c oxidase synthesis, probably by being involved in the insertion of the copper B into subunit I.</text>
</comment>
<dbReference type="PANTHER" id="PTHR21320:SF3">
    <property type="entry name" value="CYTOCHROME C OXIDASE ASSEMBLY PROTEIN COX11, MITOCHONDRIAL-RELATED"/>
    <property type="match status" value="1"/>
</dbReference>